<sequence length="264" mass="27328">MAALLVLSGCGQGEPTAGKLLIAGSSTVAPLVAEIAARFEAEHPGTEIDVQAGGSSRGIADVRRGLIDIGAASRALGPGEAGLTEHAIARDGIALIVHRSNPVTTLEAAQVRAIYTGRTDDWGTLGLPAGPITVVNKADGRATLTLFLAHFDLDAPDVVPDVVVGHNMQGIQSVAGNPGAIGYVSIGAGEQEAARGQPIRLLPMNGISADSDSLRDGRYPLSRPLNLITPGEPTGLARRFIDYAQSPAVHDLVRQLHFVPAERP</sequence>
<proteinExistence type="predicted"/>
<feature type="domain" description="PBP" evidence="2">
    <location>
        <begin position="13"/>
        <end position="247"/>
    </location>
</feature>
<accession>A0ABU3BA29</accession>
<dbReference type="InterPro" id="IPR024370">
    <property type="entry name" value="PBP_domain"/>
</dbReference>
<dbReference type="Gene3D" id="3.40.190.10">
    <property type="entry name" value="Periplasmic binding protein-like II"/>
    <property type="match status" value="2"/>
</dbReference>
<dbReference type="Pfam" id="PF12849">
    <property type="entry name" value="PBP_like_2"/>
    <property type="match status" value="1"/>
</dbReference>
<gene>
    <name evidence="3" type="ORF">RM531_09320</name>
</gene>
<evidence type="ECO:0000259" key="2">
    <source>
        <dbReference type="Pfam" id="PF12849"/>
    </source>
</evidence>
<dbReference type="Proteomes" id="UP001259982">
    <property type="component" value="Unassembled WGS sequence"/>
</dbReference>
<keyword evidence="4" id="KW-1185">Reference proteome</keyword>
<protein>
    <submittedName>
        <fullName evidence="3">Phosphate ABC transporter substrate-binding protein</fullName>
    </submittedName>
</protein>
<evidence type="ECO:0000256" key="1">
    <source>
        <dbReference type="ARBA" id="ARBA00022729"/>
    </source>
</evidence>
<dbReference type="RefSeq" id="WP_311658845.1">
    <property type="nucleotide sequence ID" value="NZ_JAVRHY010000007.1"/>
</dbReference>
<organism evidence="3 4">
    <name type="scientific">Spectribacter acetivorans</name>
    <dbReference type="NCBI Taxonomy" id="3075603"/>
    <lineage>
        <taxon>Bacteria</taxon>
        <taxon>Pseudomonadati</taxon>
        <taxon>Pseudomonadota</taxon>
        <taxon>Gammaproteobacteria</taxon>
        <taxon>Salinisphaerales</taxon>
        <taxon>Salinisphaeraceae</taxon>
        <taxon>Spectribacter</taxon>
    </lineage>
</organism>
<name>A0ABU3BA29_9GAMM</name>
<dbReference type="PANTHER" id="PTHR30570">
    <property type="entry name" value="PERIPLASMIC PHOSPHATE BINDING COMPONENT OF PHOSPHATE ABC TRANSPORTER"/>
    <property type="match status" value="1"/>
</dbReference>
<dbReference type="CDD" id="cd13653">
    <property type="entry name" value="PBP2_phosphate_like_1"/>
    <property type="match status" value="1"/>
</dbReference>
<evidence type="ECO:0000313" key="3">
    <source>
        <dbReference type="EMBL" id="MDT0618677.1"/>
    </source>
</evidence>
<dbReference type="SUPFAM" id="SSF53850">
    <property type="entry name" value="Periplasmic binding protein-like II"/>
    <property type="match status" value="1"/>
</dbReference>
<dbReference type="InterPro" id="IPR050811">
    <property type="entry name" value="Phosphate_ABC_transporter"/>
</dbReference>
<comment type="caution">
    <text evidence="3">The sequence shown here is derived from an EMBL/GenBank/DDBJ whole genome shotgun (WGS) entry which is preliminary data.</text>
</comment>
<evidence type="ECO:0000313" key="4">
    <source>
        <dbReference type="Proteomes" id="UP001259982"/>
    </source>
</evidence>
<dbReference type="PANTHER" id="PTHR30570:SF1">
    <property type="entry name" value="PHOSPHATE-BINDING PROTEIN PSTS"/>
    <property type="match status" value="1"/>
</dbReference>
<keyword evidence="1" id="KW-0732">Signal</keyword>
<dbReference type="EMBL" id="JAVRHY010000007">
    <property type="protein sequence ID" value="MDT0618677.1"/>
    <property type="molecule type" value="Genomic_DNA"/>
</dbReference>
<reference evidence="3 4" key="1">
    <citation type="submission" date="2023-09" db="EMBL/GenBank/DDBJ databases">
        <authorList>
            <person name="Rey-Velasco X."/>
        </authorList>
    </citation>
    <scope>NUCLEOTIDE SEQUENCE [LARGE SCALE GENOMIC DNA]</scope>
    <source>
        <strain evidence="3 4">P385</strain>
    </source>
</reference>